<proteinExistence type="predicted"/>
<reference evidence="1" key="1">
    <citation type="submission" date="2019-05" db="EMBL/GenBank/DDBJ databases">
        <title>Metatranscriptomic reconstruction reveals RNA viruses with the potential to shape carbon cycling in soil.</title>
        <authorList>
            <person name="Starr E.P."/>
            <person name="Nuccio E."/>
            <person name="Pett-Ridge J."/>
            <person name="Banfield J.F."/>
            <person name="Firestone M.K."/>
        </authorList>
    </citation>
    <scope>NUCLEOTIDE SEQUENCE</scope>
    <source>
        <strain evidence="1">H1_Bulk_30_scaffold_668</strain>
    </source>
</reference>
<sequence length="120" mass="12414">MSYADPQSVTIGGTAIPLPRVSSGQNSGAFGSADNTTLLSVSHQYGRRNRRALRLSSSKISADPLTPSQNVKNSMSCTLVVDTPVNGYSVAEAKAVVDALVAYLTASTGARVTQLLGGEN</sequence>
<evidence type="ECO:0000313" key="1">
    <source>
        <dbReference type="EMBL" id="QDH86732.1"/>
    </source>
</evidence>
<organism evidence="1">
    <name type="scientific">Leviviridae sp</name>
    <dbReference type="NCBI Taxonomy" id="2027243"/>
    <lineage>
        <taxon>Viruses</taxon>
        <taxon>Riboviria</taxon>
        <taxon>Orthornavirae</taxon>
        <taxon>Lenarviricota</taxon>
        <taxon>Leviviricetes</taxon>
        <taxon>Norzivirales</taxon>
        <taxon>Fiersviridae</taxon>
    </lineage>
</organism>
<accession>A0A514CZE0</accession>
<dbReference type="EMBL" id="MN032885">
    <property type="protein sequence ID" value="QDH86732.1"/>
    <property type="molecule type" value="Genomic_RNA"/>
</dbReference>
<protein>
    <submittedName>
        <fullName evidence="1">Uncharacterized protein</fullName>
    </submittedName>
</protein>
<name>A0A514CZE0_9VIRU</name>
<gene>
    <name evidence="1" type="ORF">H1Bulk30668_000002</name>
</gene>